<dbReference type="EMBL" id="JAYKXP010000045">
    <property type="protein sequence ID" value="KAK7037665.1"/>
    <property type="molecule type" value="Genomic_DNA"/>
</dbReference>
<dbReference type="AlphaFoldDB" id="A0AAW0CF56"/>
<protein>
    <submittedName>
        <fullName evidence="1">Uncharacterized protein</fullName>
    </submittedName>
</protein>
<comment type="caution">
    <text evidence="1">The sequence shown here is derived from an EMBL/GenBank/DDBJ whole genome shotgun (WGS) entry which is preliminary data.</text>
</comment>
<sequence length="590" mass="66055">MMNTEHIDRMKALASRGDERVLYQIYSILRKTPRHIDDPDALVKEISDALGALSAFKCFLHPSSWGYNMDVTDARLPSSSSKQTWTMVSRWILSLTLSDWGHGVNDPAPGLSNTETNSLSLVQGFYATCFELVYHFFNHPSALPIRRIAGSDEVLRAWCVRMVLLMLQEEGFPSYEAAMLLDATYWDENCGSCLEAFSSSVKLALEHNSGPTVADCVLKRLAQLVTSEGNLDADEVLGATIALQHFSHQVPNLFLQRNAVRWITRVFLRIVTMSARMTVQELWNTGSDFRSMGRLVVHCASYLRGVFSRKQSSGWVLEACEEGLLTAIMYSGKFVSYCGMVEYFEKSMETKRNHGKELAGLIEGLLGDLRSHLLVPAILRVARKSTENLDDGANAKIRIAWKGWCRDVKGVVKARETYKKDQEGKESGNACFNRSSGVVRNACRRLTALASANVRTGKYVIGSDALKVHLLIVVSLNVVENLLVPILAFTEGISSPVYTEWEFVRYWASLILGKQDGNLEKLRAERSEDQLMVLSLEGVTGKLHLLHRNDLDTVALEDLPNEYHEQSDPRLVVVLSLVQGVTTWVREVDV</sequence>
<name>A0AAW0CF56_9AGAR</name>
<evidence type="ECO:0000313" key="1">
    <source>
        <dbReference type="EMBL" id="KAK7037665.1"/>
    </source>
</evidence>
<organism evidence="1 2">
    <name type="scientific">Paramarasmius palmivorus</name>
    <dbReference type="NCBI Taxonomy" id="297713"/>
    <lineage>
        <taxon>Eukaryota</taxon>
        <taxon>Fungi</taxon>
        <taxon>Dikarya</taxon>
        <taxon>Basidiomycota</taxon>
        <taxon>Agaricomycotina</taxon>
        <taxon>Agaricomycetes</taxon>
        <taxon>Agaricomycetidae</taxon>
        <taxon>Agaricales</taxon>
        <taxon>Marasmiineae</taxon>
        <taxon>Marasmiaceae</taxon>
        <taxon>Paramarasmius</taxon>
    </lineage>
</organism>
<accession>A0AAW0CF56</accession>
<evidence type="ECO:0000313" key="2">
    <source>
        <dbReference type="Proteomes" id="UP001383192"/>
    </source>
</evidence>
<gene>
    <name evidence="1" type="ORF">VNI00_010888</name>
</gene>
<proteinExistence type="predicted"/>
<dbReference type="Proteomes" id="UP001383192">
    <property type="component" value="Unassembled WGS sequence"/>
</dbReference>
<reference evidence="1 2" key="1">
    <citation type="submission" date="2024-01" db="EMBL/GenBank/DDBJ databases">
        <title>A draft genome for a cacao thread blight-causing isolate of Paramarasmius palmivorus.</title>
        <authorList>
            <person name="Baruah I.K."/>
            <person name="Bukari Y."/>
            <person name="Amoako-Attah I."/>
            <person name="Meinhardt L.W."/>
            <person name="Bailey B.A."/>
            <person name="Cohen S.P."/>
        </authorList>
    </citation>
    <scope>NUCLEOTIDE SEQUENCE [LARGE SCALE GENOMIC DNA]</scope>
    <source>
        <strain evidence="1 2">GH-12</strain>
    </source>
</reference>
<keyword evidence="2" id="KW-1185">Reference proteome</keyword>